<comment type="caution">
    <text evidence="2">The sequence shown here is derived from an EMBL/GenBank/DDBJ whole genome shotgun (WGS) entry which is preliminary data.</text>
</comment>
<gene>
    <name evidence="2" type="ORF">B9479_005647</name>
</gene>
<dbReference type="EMBL" id="NIDF01000079">
    <property type="protein sequence ID" value="TYJ53739.1"/>
    <property type="molecule type" value="Genomic_DNA"/>
</dbReference>
<protein>
    <submittedName>
        <fullName evidence="2">Uncharacterized protein</fullName>
    </submittedName>
</protein>
<feature type="region of interest" description="Disordered" evidence="1">
    <location>
        <begin position="249"/>
        <end position="311"/>
    </location>
</feature>
<reference evidence="2 3" key="1">
    <citation type="submission" date="2017-05" db="EMBL/GenBank/DDBJ databases">
        <title>The Genome Sequence of Tsuchiyaea wingfieldii DSM 27421.</title>
        <authorList>
            <person name="Cuomo C."/>
            <person name="Passer A."/>
            <person name="Billmyre B."/>
            <person name="Heitman J."/>
        </authorList>
    </citation>
    <scope>NUCLEOTIDE SEQUENCE [LARGE SCALE GENOMIC DNA]</scope>
    <source>
        <strain evidence="2 3">DSM 27421</strain>
    </source>
</reference>
<feature type="compositionally biased region" description="Polar residues" evidence="1">
    <location>
        <begin position="297"/>
        <end position="310"/>
    </location>
</feature>
<dbReference type="AlphaFoldDB" id="A0A5D3AU14"/>
<feature type="compositionally biased region" description="Polar residues" evidence="1">
    <location>
        <begin position="206"/>
        <end position="228"/>
    </location>
</feature>
<feature type="compositionally biased region" description="Low complexity" evidence="1">
    <location>
        <begin position="330"/>
        <end position="350"/>
    </location>
</feature>
<feature type="compositionally biased region" description="Low complexity" evidence="1">
    <location>
        <begin position="259"/>
        <end position="274"/>
    </location>
</feature>
<proteinExistence type="predicted"/>
<organism evidence="2 3">
    <name type="scientific">Cryptococcus floricola</name>
    <dbReference type="NCBI Taxonomy" id="2591691"/>
    <lineage>
        <taxon>Eukaryota</taxon>
        <taxon>Fungi</taxon>
        <taxon>Dikarya</taxon>
        <taxon>Basidiomycota</taxon>
        <taxon>Agaricomycotina</taxon>
        <taxon>Tremellomycetes</taxon>
        <taxon>Tremellales</taxon>
        <taxon>Cryptococcaceae</taxon>
        <taxon>Cryptococcus</taxon>
    </lineage>
</organism>
<feature type="compositionally biased region" description="Basic residues" evidence="1">
    <location>
        <begin position="163"/>
        <end position="175"/>
    </location>
</feature>
<feature type="region of interest" description="Disordered" evidence="1">
    <location>
        <begin position="147"/>
        <end position="228"/>
    </location>
</feature>
<accession>A0A5D3AU14</accession>
<feature type="region of interest" description="Disordered" evidence="1">
    <location>
        <begin position="325"/>
        <end position="353"/>
    </location>
</feature>
<evidence type="ECO:0000313" key="3">
    <source>
        <dbReference type="Proteomes" id="UP000322245"/>
    </source>
</evidence>
<sequence>MPEKKYALARVSICDPRLVPAGTPPKDIKWESYVHCTISATPSPDGSSLQLEMRTSSTSLVSRKFLPLSTLQSPFRRITYTDKQAAFRYDWPAESPQPPNTKAMQECFQLIFKEPTDLTALLESLGPFFSATPSTIKPITLTVSQVPPAKSAPKATLKSSSAAKKKIAPKPKNNGKKGDGGDAMTVQCVGGPANPSAVDDNRTRPADSTTLPFSNQGPSRTPLTPSSLALDQAGNQQTRPMVPLHVREIAPRPSPTRPPSTSTSSALSTPLGGSKTTFPEDPDMASLKRKLLAGPGPTSTGPKVTHSKSPPAQLAPALSVVYPPFTTYKPQSADNAPSQPQQPSSQLPSSMALVKPPTSPNLICLSSPLISTAPSPPRTALKYNPLDDLLDLESSCMEFVPMMTREQEELETKRRLEEEDLDDEYTLPNDGNDIPPAHQAFQATVALVVAFGSPLHELGEEDMDDLISTCMASDGFDLLHRKVSYLLSRRDSLQPCAPATPSLGTSLDLDDMPSSRILTPATESYPLSFFDQPSAFSQGRSGQYYDFSQTDTQPSFVPETPGYSYSSKRSYCGDIGEYDQEKRMRMCFEEEEGEEDVYDDLEEEDMRL</sequence>
<evidence type="ECO:0000256" key="1">
    <source>
        <dbReference type="SAM" id="MobiDB-lite"/>
    </source>
</evidence>
<evidence type="ECO:0000313" key="2">
    <source>
        <dbReference type="EMBL" id="TYJ53739.1"/>
    </source>
</evidence>
<keyword evidence="3" id="KW-1185">Reference proteome</keyword>
<feature type="compositionally biased region" description="Low complexity" evidence="1">
    <location>
        <begin position="147"/>
        <end position="162"/>
    </location>
</feature>
<dbReference type="Proteomes" id="UP000322245">
    <property type="component" value="Unassembled WGS sequence"/>
</dbReference>
<name>A0A5D3AU14_9TREE</name>